<dbReference type="Proteomes" id="UP000018886">
    <property type="component" value="Segment"/>
</dbReference>
<feature type="compositionally biased region" description="Polar residues" evidence="2">
    <location>
        <begin position="649"/>
        <end position="658"/>
    </location>
</feature>
<feature type="region of interest" description="Disordered" evidence="2">
    <location>
        <begin position="256"/>
        <end position="283"/>
    </location>
</feature>
<reference evidence="3 4" key="1">
    <citation type="journal article" date="2014" name="Virol. J.">
        <title>First genome sequences of Achromobacter phages reveal new members of the N4 family.</title>
        <authorList>
            <person name="Wittmann J."/>
            <person name="Dreiseikelmann B."/>
            <person name="Rohde M."/>
            <person name="Meier-Kolthoff J.P."/>
            <person name="Bunk B."/>
            <person name="Rohde C."/>
        </authorList>
    </citation>
    <scope>NUCLEOTIDE SEQUENCE [LARGE SCALE GENOMIC DNA]</scope>
</reference>
<organism evidence="3 4">
    <name type="scientific">Achromobacter phage JWDelta</name>
    <dbReference type="NCBI Taxonomy" id="1416008"/>
    <lineage>
        <taxon>Viruses</taxon>
        <taxon>Duplodnaviria</taxon>
        <taxon>Heunggongvirae</taxon>
        <taxon>Uroviricota</taxon>
        <taxon>Caudoviricetes</taxon>
        <taxon>Schitoviridae</taxon>
        <taxon>Rothmandenesvirinae</taxon>
        <taxon>Jwalphavirus</taxon>
        <taxon>Jwalphavirus jwalpha</taxon>
    </lineage>
</organism>
<dbReference type="EMBL" id="KF787094">
    <property type="protein sequence ID" value="AHC56582.1"/>
    <property type="molecule type" value="Genomic_DNA"/>
</dbReference>
<evidence type="ECO:0000313" key="3">
    <source>
        <dbReference type="EMBL" id="AHC56582.1"/>
    </source>
</evidence>
<name>V9SJ95_9CAUD</name>
<protein>
    <submittedName>
        <fullName evidence="3">Uncharacterized protein</fullName>
    </submittedName>
</protein>
<keyword evidence="1" id="KW-0175">Coiled coil</keyword>
<feature type="region of interest" description="Disordered" evidence="2">
    <location>
        <begin position="640"/>
        <end position="659"/>
    </location>
</feature>
<evidence type="ECO:0000313" key="4">
    <source>
        <dbReference type="Proteomes" id="UP000018886"/>
    </source>
</evidence>
<accession>V9SJ95</accession>
<evidence type="ECO:0000256" key="2">
    <source>
        <dbReference type="SAM" id="MobiDB-lite"/>
    </source>
</evidence>
<proteinExistence type="predicted"/>
<sequence>MAQITWRNVDAPSFSGALDGIRTFGALLGGATDNLSRSLSNFQEAGRQQAGNDVMQRALQITDLETYQRSLQDGSLLGNVDVSQLSPETLAALGSRQGDLVRQAGQQLSTAKGQYDFARQQDTDTRAAGADRALRNLNTAALSGDPRAIAAAYQAAEASGLRADQLVDATKGAQGIQGSTLSNQGRQTSNMSSQYQLGKTMSDDAVKAMAQDYMINARQGAVSERGVQENLAAGFDALPAAVQRIIGSSLGLGMGGGAAPQSSGGFTPSAPGTAGTRQGSSYDATYKFTPTERPITEMPIGDVLTHQAGMIADPNLKNSPVGRYQINKATLEQYGPKVLGENWKDQPMSPENQEKLAEALYNDRKGGDLTKTWAALNNSKVGAYKDVPWSEARKEIAGGEVSATDNGVELRPAAENTGFADIASRSVQNRASQEAVNSLSNNFDTAILDKRSTGDLLKAARDKGGTFEGADPAWVSLQMERAQSIGRDLGVEVPPAVALQAMAQSVGSGRTSWAGRAWDALGSSIGGGPRDNDPNTGVGINADRVRQIIQNEYANGRSEERVASANYRANLASQIQSAQKAASDASAELAQAMAVAPNNPKVAATIPRLRQRVAMAQARQDALTDQLTGSVNELAAQRAVQEAPKKTGTVAQSASRSQPAVDYNSLNLVPGINPTPSDLRWID</sequence>
<evidence type="ECO:0000256" key="1">
    <source>
        <dbReference type="SAM" id="Coils"/>
    </source>
</evidence>
<gene>
    <name evidence="3" type="ORF">JJJA_0066</name>
</gene>
<dbReference type="Gene3D" id="1.10.530.10">
    <property type="match status" value="1"/>
</dbReference>
<feature type="coiled-coil region" evidence="1">
    <location>
        <begin position="568"/>
        <end position="595"/>
    </location>
</feature>